<dbReference type="STRING" id="310780.SAMN05216267_103656"/>
<name>A0A1H8RRS1_9ACTN</name>
<feature type="transmembrane region" description="Helical" evidence="7">
    <location>
        <begin position="789"/>
        <end position="811"/>
    </location>
</feature>
<dbReference type="InterPro" id="IPR050250">
    <property type="entry name" value="Macrolide_Exporter_MacB"/>
</dbReference>
<evidence type="ECO:0000256" key="6">
    <source>
        <dbReference type="ARBA" id="ARBA00038076"/>
    </source>
</evidence>
<feature type="transmembrane region" description="Helical" evidence="7">
    <location>
        <begin position="465"/>
        <end position="487"/>
    </location>
</feature>
<evidence type="ECO:0000313" key="9">
    <source>
        <dbReference type="EMBL" id="SEO69036.1"/>
    </source>
</evidence>
<dbReference type="RefSeq" id="WP_075017901.1">
    <property type="nucleotide sequence ID" value="NZ_FODD01000036.1"/>
</dbReference>
<dbReference type="EMBL" id="FODD01000036">
    <property type="protein sequence ID" value="SEO69036.1"/>
    <property type="molecule type" value="Genomic_DNA"/>
</dbReference>
<feature type="transmembrane region" description="Helical" evidence="7">
    <location>
        <begin position="342"/>
        <end position="364"/>
    </location>
</feature>
<protein>
    <submittedName>
        <fullName evidence="9">Putative ABC transport system permease protein</fullName>
    </submittedName>
</protein>
<evidence type="ECO:0000256" key="4">
    <source>
        <dbReference type="ARBA" id="ARBA00022989"/>
    </source>
</evidence>
<keyword evidence="4 7" id="KW-1133">Transmembrane helix</keyword>
<evidence type="ECO:0000256" key="7">
    <source>
        <dbReference type="SAM" id="Phobius"/>
    </source>
</evidence>
<feature type="transmembrane region" description="Helical" evidence="7">
    <location>
        <begin position="415"/>
        <end position="436"/>
    </location>
</feature>
<reference evidence="9 10" key="1">
    <citation type="submission" date="2016-10" db="EMBL/GenBank/DDBJ databases">
        <authorList>
            <person name="de Groot N.N."/>
        </authorList>
    </citation>
    <scope>NUCLEOTIDE SEQUENCE [LARGE SCALE GENOMIC DNA]</scope>
    <source>
        <strain evidence="9 10">CGMCC 4.2026</strain>
    </source>
</reference>
<evidence type="ECO:0000256" key="1">
    <source>
        <dbReference type="ARBA" id="ARBA00004651"/>
    </source>
</evidence>
<feature type="transmembrane region" description="Helical" evidence="7">
    <location>
        <begin position="295"/>
        <end position="322"/>
    </location>
</feature>
<keyword evidence="2" id="KW-1003">Cell membrane</keyword>
<evidence type="ECO:0000259" key="8">
    <source>
        <dbReference type="Pfam" id="PF02687"/>
    </source>
</evidence>
<accession>A0A1H8RRS1</accession>
<gene>
    <name evidence="9" type="ORF">SAMN05216267_103656</name>
</gene>
<keyword evidence="5 7" id="KW-0472">Membrane</keyword>
<feature type="transmembrane region" description="Helical" evidence="7">
    <location>
        <begin position="704"/>
        <end position="727"/>
    </location>
</feature>
<dbReference type="GO" id="GO:0005886">
    <property type="term" value="C:plasma membrane"/>
    <property type="evidence" value="ECO:0007669"/>
    <property type="project" value="UniProtKB-SubCell"/>
</dbReference>
<comment type="similarity">
    <text evidence="6">Belongs to the ABC-4 integral membrane protein family.</text>
</comment>
<evidence type="ECO:0000256" key="3">
    <source>
        <dbReference type="ARBA" id="ARBA00022692"/>
    </source>
</evidence>
<feature type="transmembrane region" description="Helical" evidence="7">
    <location>
        <begin position="39"/>
        <end position="62"/>
    </location>
</feature>
<dbReference type="AlphaFoldDB" id="A0A1H8RRS1"/>
<dbReference type="InterPro" id="IPR003838">
    <property type="entry name" value="ABC3_permease_C"/>
</dbReference>
<dbReference type="GO" id="GO:0022857">
    <property type="term" value="F:transmembrane transporter activity"/>
    <property type="evidence" value="ECO:0007669"/>
    <property type="project" value="TreeGrafter"/>
</dbReference>
<keyword evidence="10" id="KW-1185">Reference proteome</keyword>
<feature type="transmembrane region" description="Helical" evidence="7">
    <location>
        <begin position="250"/>
        <end position="274"/>
    </location>
</feature>
<organism evidence="9 10">
    <name type="scientific">Actinacidiphila rubida</name>
    <dbReference type="NCBI Taxonomy" id="310780"/>
    <lineage>
        <taxon>Bacteria</taxon>
        <taxon>Bacillati</taxon>
        <taxon>Actinomycetota</taxon>
        <taxon>Actinomycetes</taxon>
        <taxon>Kitasatosporales</taxon>
        <taxon>Streptomycetaceae</taxon>
        <taxon>Actinacidiphila</taxon>
    </lineage>
</organism>
<evidence type="ECO:0000256" key="2">
    <source>
        <dbReference type="ARBA" id="ARBA00022475"/>
    </source>
</evidence>
<evidence type="ECO:0000256" key="5">
    <source>
        <dbReference type="ARBA" id="ARBA00023136"/>
    </source>
</evidence>
<dbReference type="OrthoDB" id="4072948at2"/>
<sequence>MAAAGLVLEGRGRHGGLPARHAVVRWSWRMLRREWRRQVLLLTLVACTVGAAVCGLSATHAYNATADGTFGSARAVLHMTGGSDPARLGSQLGAAATGLAPDQIITHRSVPVPGSVATLDVRGQDPHGRIGSPRLRLLDGRYPAAGSATEIALTPSAAREFHARLGGPVTLGGHELTVVGLVENPAKLDDTFALAVPAGTAATLVAGQPATTVDVLTDAPRPTVQTFRPGGDASLSIQYRQSLDRNANDAFILAVATVALLLVALVATAGFAVVAQRRLRQIGMLGAMGATDRQLRLVLVGHGLLTGLVGTAAGAVLGAAAWVPVAPLLERPAGHRIDRLDVPWLFLAVLLVVAVLSPTAAAWWPARAVARVPAVQALSARPPAPVRARQSVAAAVVLLAGGVVSLVASHRTNGLLVSLGIVGVVGGVLLFSPLVVRALAATAGRMPFTTRLVLRDLGRHQARSGAALAAITLAIGLPVAISVLAGVNQSTPASGNLSAHEVLLRTSRDPSVVPLLSAADMARQQSAVDAYAARLGATAVPLTMAYDPDVRPMAGVDGKTGRLVVDAGHRTGSNSWSGSSGLWVATPATVHAFGLDPASAAGAALVTRQPARLALDLLGSASRQVPIRTVHVAGASAYTSEPANFLTPEAVAAHRWRTAVTGWYISAPHDLTDAQRSAARDMAATAGLVSETRAAQAGLGTLRWASVAAGAALALGVLAMTVGTIRAESADDLRTLTATGAGSGARRALTAATAGALALAGTLLGAAGAYAVLVPAYARDLGLLRHVPYLPLTTAIPGVPLLALATGWLIAGREPAGIARRLLE</sequence>
<dbReference type="PANTHER" id="PTHR30572">
    <property type="entry name" value="MEMBRANE COMPONENT OF TRANSPORTER-RELATED"/>
    <property type="match status" value="1"/>
</dbReference>
<feature type="domain" description="ABC3 transporter permease C-terminal" evidence="8">
    <location>
        <begin position="254"/>
        <end position="372"/>
    </location>
</feature>
<dbReference type="Pfam" id="PF02687">
    <property type="entry name" value="FtsX"/>
    <property type="match status" value="1"/>
</dbReference>
<proteinExistence type="inferred from homology"/>
<feature type="transmembrane region" description="Helical" evidence="7">
    <location>
        <begin position="391"/>
        <end position="409"/>
    </location>
</feature>
<dbReference type="Proteomes" id="UP000181951">
    <property type="component" value="Unassembled WGS sequence"/>
</dbReference>
<comment type="subcellular location">
    <subcellularLocation>
        <location evidence="1">Cell membrane</location>
        <topology evidence="1">Multi-pass membrane protein</topology>
    </subcellularLocation>
</comment>
<keyword evidence="3 7" id="KW-0812">Transmembrane</keyword>
<evidence type="ECO:0000313" key="10">
    <source>
        <dbReference type="Proteomes" id="UP000181951"/>
    </source>
</evidence>
<feature type="transmembrane region" description="Helical" evidence="7">
    <location>
        <begin position="748"/>
        <end position="777"/>
    </location>
</feature>
<dbReference type="PANTHER" id="PTHR30572:SF4">
    <property type="entry name" value="ABC TRANSPORTER PERMEASE YTRF"/>
    <property type="match status" value="1"/>
</dbReference>